<gene>
    <name evidence="2" type="ORF">BTMF_LOCUS11916</name>
</gene>
<keyword evidence="1" id="KW-0812">Transmembrane</keyword>
<reference evidence="4" key="1">
    <citation type="submission" date="2017-02" db="UniProtKB">
        <authorList>
            <consortium name="WormBaseParasite"/>
        </authorList>
    </citation>
    <scope>IDENTIFICATION</scope>
</reference>
<keyword evidence="1" id="KW-1133">Transmembrane helix</keyword>
<evidence type="ECO:0000313" key="2">
    <source>
        <dbReference type="EMBL" id="VDO40767.1"/>
    </source>
</evidence>
<keyword evidence="3" id="KW-1185">Reference proteome</keyword>
<evidence type="ECO:0000313" key="4">
    <source>
        <dbReference type="WBParaSite" id="BTMF_0001391701-mRNA-1"/>
    </source>
</evidence>
<dbReference type="AlphaFoldDB" id="A0A0R3R1N0"/>
<protein>
    <submittedName>
        <fullName evidence="4">Transmembrane protein</fullName>
    </submittedName>
</protein>
<organism evidence="4">
    <name type="scientific">Brugia timori</name>
    <dbReference type="NCBI Taxonomy" id="42155"/>
    <lineage>
        <taxon>Eukaryota</taxon>
        <taxon>Metazoa</taxon>
        <taxon>Ecdysozoa</taxon>
        <taxon>Nematoda</taxon>
        <taxon>Chromadorea</taxon>
        <taxon>Rhabditida</taxon>
        <taxon>Spirurina</taxon>
        <taxon>Spiruromorpha</taxon>
        <taxon>Filarioidea</taxon>
        <taxon>Onchocercidae</taxon>
        <taxon>Brugia</taxon>
    </lineage>
</organism>
<accession>A0A0R3R1N0</accession>
<evidence type="ECO:0000256" key="1">
    <source>
        <dbReference type="SAM" id="Phobius"/>
    </source>
</evidence>
<dbReference type="WBParaSite" id="BTMF_0001391701-mRNA-1">
    <property type="protein sequence ID" value="BTMF_0001391701-mRNA-1"/>
    <property type="gene ID" value="BTMF_0001391701"/>
</dbReference>
<proteinExistence type="predicted"/>
<name>A0A0R3R1N0_9BILA</name>
<dbReference type="Proteomes" id="UP000280834">
    <property type="component" value="Unassembled WGS sequence"/>
</dbReference>
<sequence length="123" mass="14605">MFAILFASGRVNRFYFRSPFQRHRKRRTLWLANSESRISICSYKSKQSYLLSYFQLALIVTFLFYLVVANNVLQVFNKNKISGKFDCGFTVEHITFTVEHTTFTVEHTTFYSHFEAEVEYILT</sequence>
<evidence type="ECO:0000313" key="3">
    <source>
        <dbReference type="Proteomes" id="UP000280834"/>
    </source>
</evidence>
<keyword evidence="1" id="KW-0472">Membrane</keyword>
<dbReference type="EMBL" id="UZAG01018710">
    <property type="protein sequence ID" value="VDO40767.1"/>
    <property type="molecule type" value="Genomic_DNA"/>
</dbReference>
<reference evidence="2 3" key="2">
    <citation type="submission" date="2018-11" db="EMBL/GenBank/DDBJ databases">
        <authorList>
            <consortium name="Pathogen Informatics"/>
        </authorList>
    </citation>
    <scope>NUCLEOTIDE SEQUENCE [LARGE SCALE GENOMIC DNA]</scope>
</reference>
<feature type="transmembrane region" description="Helical" evidence="1">
    <location>
        <begin position="53"/>
        <end position="73"/>
    </location>
</feature>